<accession>A0A1Y6BBE8</accession>
<evidence type="ECO:0000313" key="2">
    <source>
        <dbReference type="Proteomes" id="UP000192907"/>
    </source>
</evidence>
<dbReference type="EMBL" id="FWZT01000003">
    <property type="protein sequence ID" value="SMF01585.1"/>
    <property type="molecule type" value="Genomic_DNA"/>
</dbReference>
<dbReference type="AlphaFoldDB" id="A0A1Y6BBE8"/>
<protein>
    <recommendedName>
        <fullName evidence="3">Lipoprotein</fullName>
    </recommendedName>
</protein>
<reference evidence="2" key="1">
    <citation type="submission" date="2017-04" db="EMBL/GenBank/DDBJ databases">
        <authorList>
            <person name="Varghese N."/>
            <person name="Submissions S."/>
        </authorList>
    </citation>
    <scope>NUCLEOTIDE SEQUENCE [LARGE SCALE GENOMIC DNA]</scope>
    <source>
        <strain evidence="2">RKEM611</strain>
    </source>
</reference>
<organism evidence="1 2">
    <name type="scientific">Pseudobacteriovorax antillogorgiicola</name>
    <dbReference type="NCBI Taxonomy" id="1513793"/>
    <lineage>
        <taxon>Bacteria</taxon>
        <taxon>Pseudomonadati</taxon>
        <taxon>Bdellovibrionota</taxon>
        <taxon>Oligoflexia</taxon>
        <taxon>Oligoflexales</taxon>
        <taxon>Pseudobacteriovoracaceae</taxon>
        <taxon>Pseudobacteriovorax</taxon>
    </lineage>
</organism>
<gene>
    <name evidence="1" type="ORF">SAMN06296036_103195</name>
</gene>
<proteinExistence type="predicted"/>
<evidence type="ECO:0008006" key="3">
    <source>
        <dbReference type="Google" id="ProtNLM"/>
    </source>
</evidence>
<dbReference type="PROSITE" id="PS51257">
    <property type="entry name" value="PROKAR_LIPOPROTEIN"/>
    <property type="match status" value="1"/>
</dbReference>
<keyword evidence="2" id="KW-1185">Reference proteome</keyword>
<evidence type="ECO:0000313" key="1">
    <source>
        <dbReference type="EMBL" id="SMF01585.1"/>
    </source>
</evidence>
<dbReference type="Proteomes" id="UP000192907">
    <property type="component" value="Unassembled WGS sequence"/>
</dbReference>
<name>A0A1Y6BBE8_9BACT</name>
<sequence length="228" mass="26627">MNILKPLSISLAISLLGTSCTTLKSFDQVLVDLGITESSPFDPNELTRAILSMKTHLNDSIERTKKLQANNVTLQNSQKILVSLDQALMKVSKGTPQQQKLLDEFHFVMERRRTMRDLNSEDYDRVEKAVRWAKKQRQLMLRKVNRALPSYRNDRLLREKLVKQRDTLQKLGSVIVQLDRWHETTKKNFNYLAEFTHRYDMNHPRSANRQALAYDGLAFEEEFVAEDF</sequence>
<dbReference type="RefSeq" id="WP_132316027.1">
    <property type="nucleotide sequence ID" value="NZ_FWZT01000003.1"/>
</dbReference>